<name>A0AAN7T2U1_9EURO</name>
<feature type="compositionally biased region" description="Polar residues" evidence="6">
    <location>
        <begin position="1"/>
        <end position="11"/>
    </location>
</feature>
<reference evidence="7 8" key="1">
    <citation type="submission" date="2023-08" db="EMBL/GenBank/DDBJ databases">
        <title>Black Yeasts Isolated from many extreme environments.</title>
        <authorList>
            <person name="Coleine C."/>
            <person name="Stajich J.E."/>
            <person name="Selbmann L."/>
        </authorList>
    </citation>
    <scope>NUCLEOTIDE SEQUENCE [LARGE SCALE GENOMIC DNA]</scope>
    <source>
        <strain evidence="7 8">CCFEE 5910</strain>
    </source>
</reference>
<protein>
    <submittedName>
        <fullName evidence="7">Uncharacterized protein</fullName>
    </submittedName>
</protein>
<evidence type="ECO:0000256" key="2">
    <source>
        <dbReference type="ARBA" id="ARBA00022491"/>
    </source>
</evidence>
<feature type="compositionally biased region" description="Basic and acidic residues" evidence="6">
    <location>
        <begin position="310"/>
        <end position="321"/>
    </location>
</feature>
<feature type="region of interest" description="Disordered" evidence="6">
    <location>
        <begin position="1"/>
        <end position="44"/>
    </location>
</feature>
<proteinExistence type="predicted"/>
<evidence type="ECO:0000256" key="5">
    <source>
        <dbReference type="ARBA" id="ARBA00023242"/>
    </source>
</evidence>
<dbReference type="GO" id="GO:0010468">
    <property type="term" value="P:regulation of gene expression"/>
    <property type="evidence" value="ECO:0007669"/>
    <property type="project" value="UniProtKB-ARBA"/>
</dbReference>
<comment type="subcellular location">
    <subcellularLocation>
        <location evidence="1">Nucleus</location>
    </subcellularLocation>
</comment>
<dbReference type="InterPro" id="IPR013907">
    <property type="entry name" value="Sds3"/>
</dbReference>
<dbReference type="GO" id="GO:0005654">
    <property type="term" value="C:nucleoplasm"/>
    <property type="evidence" value="ECO:0007669"/>
    <property type="project" value="UniProtKB-ARBA"/>
</dbReference>
<dbReference type="SMART" id="SM01401">
    <property type="entry name" value="Sds3"/>
    <property type="match status" value="1"/>
</dbReference>
<feature type="compositionally biased region" description="Polar residues" evidence="6">
    <location>
        <begin position="200"/>
        <end position="215"/>
    </location>
</feature>
<keyword evidence="4" id="KW-0804">Transcription</keyword>
<keyword evidence="5" id="KW-0539">Nucleus</keyword>
<comment type="caution">
    <text evidence="7">The sequence shown here is derived from an EMBL/GenBank/DDBJ whole genome shotgun (WGS) entry which is preliminary data.</text>
</comment>
<dbReference type="PANTHER" id="PTHR21964">
    <property type="entry name" value="BREAST CANCER METASTASIS-SUPPRESSOR 1"/>
    <property type="match status" value="1"/>
</dbReference>
<feature type="compositionally biased region" description="Acidic residues" evidence="6">
    <location>
        <begin position="322"/>
        <end position="334"/>
    </location>
</feature>
<evidence type="ECO:0000256" key="1">
    <source>
        <dbReference type="ARBA" id="ARBA00004123"/>
    </source>
</evidence>
<accession>A0AAN7T2U1</accession>
<organism evidence="7 8">
    <name type="scientific">Lithohypha guttulata</name>
    <dbReference type="NCBI Taxonomy" id="1690604"/>
    <lineage>
        <taxon>Eukaryota</taxon>
        <taxon>Fungi</taxon>
        <taxon>Dikarya</taxon>
        <taxon>Ascomycota</taxon>
        <taxon>Pezizomycotina</taxon>
        <taxon>Eurotiomycetes</taxon>
        <taxon>Chaetothyriomycetidae</taxon>
        <taxon>Chaetothyriales</taxon>
        <taxon>Trichomeriaceae</taxon>
        <taxon>Lithohypha</taxon>
    </lineage>
</organism>
<evidence type="ECO:0000256" key="6">
    <source>
        <dbReference type="SAM" id="MobiDB-lite"/>
    </source>
</evidence>
<sequence length="468" mass="52699">MAYSPSPTSPLTGRRSPSPPAQPLSKREKRRNQHVGLQQELQAEFDDHREQHYRSQLIALQQDMNLVTTADPYRPEPLDDSPEEIADLVSIQASGTPYQSEMSSLAGRWYTEFVHEVNEAKEAKELALIDLHRQHEAKLERLKYECDYRLHLAAKEAEHMKNTLRERLIQTLTNKRQKLMKEKEQLDIADTNALLLHPSQFSITNPTSPGGTQTSRKTRLTRHRGEHDEMTNGISEVNKRKRKFGGGGEDDIGSPSRNGHNTPAERARNANISAQLDKAYSINQLFTEKELNLQSHQAQIATRHFFQASQEKEVNGRKAGDEDANEEDSEADDNDELEATGMERTASQNVHVTRSTRNIGGMGALGILGDLAEKQPRRPTLPYATLHSAQGKNGTFLPPVSRLMDEEVEEDRAKIAEAMRRGEGEVDKAAIEEALKPMTGARSNLAPDWPVYLDMHLVNIDPRRSTKT</sequence>
<dbReference type="Pfam" id="PF08598">
    <property type="entry name" value="Sds3"/>
    <property type="match status" value="1"/>
</dbReference>
<keyword evidence="8" id="KW-1185">Reference proteome</keyword>
<evidence type="ECO:0000256" key="3">
    <source>
        <dbReference type="ARBA" id="ARBA00023015"/>
    </source>
</evidence>
<evidence type="ECO:0000313" key="7">
    <source>
        <dbReference type="EMBL" id="KAK5088461.1"/>
    </source>
</evidence>
<keyword evidence="3" id="KW-0805">Transcription regulation</keyword>
<evidence type="ECO:0000256" key="4">
    <source>
        <dbReference type="ARBA" id="ARBA00023163"/>
    </source>
</evidence>
<gene>
    <name evidence="7" type="ORF">LTR05_002679</name>
</gene>
<keyword evidence="2" id="KW-0678">Repressor</keyword>
<dbReference type="AlphaFoldDB" id="A0AAN7T2U1"/>
<feature type="region of interest" description="Disordered" evidence="6">
    <location>
        <begin position="200"/>
        <end position="264"/>
    </location>
</feature>
<dbReference type="EMBL" id="JAVRRJ010000002">
    <property type="protein sequence ID" value="KAK5088461.1"/>
    <property type="molecule type" value="Genomic_DNA"/>
</dbReference>
<feature type="region of interest" description="Disordered" evidence="6">
    <location>
        <begin position="307"/>
        <end position="334"/>
    </location>
</feature>
<evidence type="ECO:0000313" key="8">
    <source>
        <dbReference type="Proteomes" id="UP001309876"/>
    </source>
</evidence>
<dbReference type="Proteomes" id="UP001309876">
    <property type="component" value="Unassembled WGS sequence"/>
</dbReference>